<evidence type="ECO:0000256" key="6">
    <source>
        <dbReference type="PIRSR" id="PIRSR600821-52"/>
    </source>
</evidence>
<dbReference type="NCBIfam" id="TIGR00492">
    <property type="entry name" value="alr"/>
    <property type="match status" value="1"/>
</dbReference>
<dbReference type="SUPFAM" id="SSF50621">
    <property type="entry name" value="Alanine racemase C-terminal domain-like"/>
    <property type="match status" value="1"/>
</dbReference>
<dbReference type="UniPathway" id="UPA00042">
    <property type="reaction ID" value="UER00497"/>
</dbReference>
<dbReference type="RefSeq" id="WP_180135173.1">
    <property type="nucleotide sequence ID" value="NZ_JABMKT010000001.1"/>
</dbReference>
<dbReference type="Proteomes" id="UP000526184">
    <property type="component" value="Unassembled WGS sequence"/>
</dbReference>
<feature type="binding site" evidence="4 6">
    <location>
        <position position="127"/>
    </location>
    <ligand>
        <name>substrate</name>
    </ligand>
</feature>
<dbReference type="PANTHER" id="PTHR30511:SF0">
    <property type="entry name" value="ALANINE RACEMASE, CATABOLIC-RELATED"/>
    <property type="match status" value="1"/>
</dbReference>
<comment type="function">
    <text evidence="4">Catalyzes the interconversion of L-alanine and D-alanine. May also act on other amino acids.</text>
</comment>
<name>A0A7Z0PEG7_9FUSO</name>
<evidence type="ECO:0000259" key="7">
    <source>
        <dbReference type="SMART" id="SM01005"/>
    </source>
</evidence>
<comment type="catalytic activity">
    <reaction evidence="4">
        <text>L-alanine = D-alanine</text>
        <dbReference type="Rhea" id="RHEA:20249"/>
        <dbReference type="ChEBI" id="CHEBI:57416"/>
        <dbReference type="ChEBI" id="CHEBI:57972"/>
        <dbReference type="EC" id="5.1.1.1"/>
    </reaction>
</comment>
<dbReference type="PROSITE" id="PS00395">
    <property type="entry name" value="ALANINE_RACEMASE"/>
    <property type="match status" value="1"/>
</dbReference>
<feature type="active site" description="Proton acceptor; specific for L-alanine" evidence="4">
    <location>
        <position position="237"/>
    </location>
</feature>
<dbReference type="Pfam" id="PF01168">
    <property type="entry name" value="Ala_racemase_N"/>
    <property type="match status" value="1"/>
</dbReference>
<feature type="domain" description="Alanine racemase C-terminal" evidence="7">
    <location>
        <begin position="216"/>
        <end position="338"/>
    </location>
</feature>
<reference evidence="8 9" key="1">
    <citation type="submission" date="2020-05" db="EMBL/GenBank/DDBJ databases">
        <title>Streptobacillus felis strain LHL191014123.</title>
        <authorList>
            <person name="Fawzy A."/>
            <person name="Rau J."/>
            <person name="Risse K."/>
            <person name="Schauerte N."/>
            <person name="Geiger C."/>
            <person name="Blom J."/>
            <person name="Imirzalioglu C."/>
            <person name="Falgenhauer J."/>
            <person name="Bach A."/>
            <person name="Herden C."/>
            <person name="Eisenberg T."/>
        </authorList>
    </citation>
    <scope>NUCLEOTIDE SEQUENCE [LARGE SCALE GENOMIC DNA]</scope>
    <source>
        <strain evidence="8 9">LHL191014123</strain>
    </source>
</reference>
<dbReference type="EMBL" id="JABMKT010000001">
    <property type="protein sequence ID" value="NYV27256.1"/>
    <property type="molecule type" value="Genomic_DNA"/>
</dbReference>
<proteinExistence type="inferred from homology"/>
<dbReference type="Gene3D" id="2.40.37.10">
    <property type="entry name" value="Lyase, Ornithine Decarboxylase, Chain A, domain 1"/>
    <property type="match status" value="1"/>
</dbReference>
<keyword evidence="2 4" id="KW-0663">Pyridoxal phosphate</keyword>
<evidence type="ECO:0000256" key="3">
    <source>
        <dbReference type="ARBA" id="ARBA00023235"/>
    </source>
</evidence>
<evidence type="ECO:0000313" key="8">
    <source>
        <dbReference type="EMBL" id="NYV27256.1"/>
    </source>
</evidence>
<keyword evidence="9" id="KW-1185">Reference proteome</keyword>
<feature type="binding site" evidence="4 6">
    <location>
        <position position="285"/>
    </location>
    <ligand>
        <name>substrate</name>
    </ligand>
</feature>
<dbReference type="InterPro" id="IPR001608">
    <property type="entry name" value="Ala_racemase_N"/>
</dbReference>
<evidence type="ECO:0000256" key="4">
    <source>
        <dbReference type="HAMAP-Rule" id="MF_01201"/>
    </source>
</evidence>
<dbReference type="CDD" id="cd00430">
    <property type="entry name" value="PLPDE_III_AR"/>
    <property type="match status" value="1"/>
</dbReference>
<evidence type="ECO:0000256" key="1">
    <source>
        <dbReference type="ARBA" id="ARBA00001933"/>
    </source>
</evidence>
<dbReference type="PRINTS" id="PR00992">
    <property type="entry name" value="ALARACEMASE"/>
</dbReference>
<dbReference type="InterPro" id="IPR029066">
    <property type="entry name" value="PLP-binding_barrel"/>
</dbReference>
<comment type="pathway">
    <text evidence="4">Amino-acid biosynthesis; D-alanine biosynthesis; D-alanine from L-alanine: step 1/1.</text>
</comment>
<dbReference type="InterPro" id="IPR020622">
    <property type="entry name" value="Ala_racemase_pyridoxalP-BS"/>
</dbReference>
<feature type="active site" description="Proton acceptor; specific for D-alanine" evidence="4">
    <location>
        <position position="33"/>
    </location>
</feature>
<dbReference type="GO" id="GO:0030170">
    <property type="term" value="F:pyridoxal phosphate binding"/>
    <property type="evidence" value="ECO:0007669"/>
    <property type="project" value="UniProtKB-UniRule"/>
</dbReference>
<gene>
    <name evidence="8" type="primary">alr</name>
    <name evidence="8" type="ORF">HP397_00245</name>
</gene>
<dbReference type="SUPFAM" id="SSF51419">
    <property type="entry name" value="PLP-binding barrel"/>
    <property type="match status" value="1"/>
</dbReference>
<comment type="caution">
    <text evidence="8">The sequence shown here is derived from an EMBL/GenBank/DDBJ whole genome shotgun (WGS) entry which is preliminary data.</text>
</comment>
<dbReference type="PANTHER" id="PTHR30511">
    <property type="entry name" value="ALANINE RACEMASE"/>
    <property type="match status" value="1"/>
</dbReference>
<comment type="cofactor">
    <cofactor evidence="1 4 5">
        <name>pyridoxal 5'-phosphate</name>
        <dbReference type="ChEBI" id="CHEBI:597326"/>
    </cofactor>
</comment>
<dbReference type="GO" id="GO:0005829">
    <property type="term" value="C:cytosol"/>
    <property type="evidence" value="ECO:0007669"/>
    <property type="project" value="TreeGrafter"/>
</dbReference>
<sequence>MCAYAIINLDAYERNLKKIIDKVPSEKIMAVVKANAYGHGSLEIVKRAIKLGVNFFGVARKSEAYEIIEMFSNVNVLILSPISRSEIKEAVSKGIHLTISNFEDIEYILENKIVGNFHYAIETGMGRIGFMEDEIEKAYNLLKPVGIFSHLSSADFDEEYTKLQIEKYDRIVSKLDVKYKHLLNSFGSIKYNKEYDLYRIGIIMYGGEMNEIFEPVMTFKARVNHIKILEDDAFIGYSKTYFAKKGDIIATVSCGYADGMLRYMSNKSRVYFNGKFYPIVGNICMDQFMIKVDDEIKIDDFVEIFGEHILVNDLAKELNTISYELLCAVSSRVERSYWTEE</sequence>
<organism evidence="8 9">
    <name type="scientific">Streptobacillus felis</name>
    <dbReference type="NCBI Taxonomy" id="1384509"/>
    <lineage>
        <taxon>Bacteria</taxon>
        <taxon>Fusobacteriati</taxon>
        <taxon>Fusobacteriota</taxon>
        <taxon>Fusobacteriia</taxon>
        <taxon>Fusobacteriales</taxon>
        <taxon>Leptotrichiaceae</taxon>
        <taxon>Streptobacillus</taxon>
    </lineage>
</organism>
<dbReference type="EC" id="5.1.1.1" evidence="4"/>
<dbReference type="SMART" id="SM01005">
    <property type="entry name" value="Ala_racemase_C"/>
    <property type="match status" value="1"/>
</dbReference>
<dbReference type="Gene3D" id="3.20.20.10">
    <property type="entry name" value="Alanine racemase"/>
    <property type="match status" value="1"/>
</dbReference>
<dbReference type="AlphaFoldDB" id="A0A7Z0PEG7"/>
<comment type="similarity">
    <text evidence="4">Belongs to the alanine racemase family.</text>
</comment>
<accession>A0A7Z0PEG7</accession>
<dbReference type="InterPro" id="IPR011079">
    <property type="entry name" value="Ala_racemase_C"/>
</dbReference>
<keyword evidence="3 4" id="KW-0413">Isomerase</keyword>
<dbReference type="GO" id="GO:0030632">
    <property type="term" value="P:D-alanine biosynthetic process"/>
    <property type="evidence" value="ECO:0007669"/>
    <property type="project" value="UniProtKB-UniRule"/>
</dbReference>
<evidence type="ECO:0000256" key="2">
    <source>
        <dbReference type="ARBA" id="ARBA00022898"/>
    </source>
</evidence>
<dbReference type="HAMAP" id="MF_01201">
    <property type="entry name" value="Ala_racemase"/>
    <property type="match status" value="1"/>
</dbReference>
<dbReference type="GO" id="GO:0008784">
    <property type="term" value="F:alanine racemase activity"/>
    <property type="evidence" value="ECO:0007669"/>
    <property type="project" value="UniProtKB-UniRule"/>
</dbReference>
<dbReference type="InterPro" id="IPR009006">
    <property type="entry name" value="Ala_racemase/Decarboxylase_C"/>
</dbReference>
<dbReference type="FunFam" id="3.20.20.10:FF:000002">
    <property type="entry name" value="Alanine racemase"/>
    <property type="match status" value="1"/>
</dbReference>
<evidence type="ECO:0000313" key="9">
    <source>
        <dbReference type="Proteomes" id="UP000526184"/>
    </source>
</evidence>
<protein>
    <recommendedName>
        <fullName evidence="4">Alanine racemase</fullName>
        <ecNumber evidence="4">5.1.1.1</ecNumber>
    </recommendedName>
</protein>
<evidence type="ECO:0000256" key="5">
    <source>
        <dbReference type="PIRSR" id="PIRSR600821-50"/>
    </source>
</evidence>
<dbReference type="Pfam" id="PF00842">
    <property type="entry name" value="Ala_racemase_C"/>
    <property type="match status" value="1"/>
</dbReference>
<dbReference type="InterPro" id="IPR000821">
    <property type="entry name" value="Ala_racemase"/>
</dbReference>
<feature type="modified residue" description="N6-(pyridoxal phosphate)lysine" evidence="4 5">
    <location>
        <position position="33"/>
    </location>
</feature>